<sequence>MGREEILKAQIAIFCQRPRKPMPGGIASTARGASRILELEAHRPKKGRNASNDQGPPITVPWLSTQDPPNGGHVVTLTLQPQKLEQRPEKPKKQQESRSFQNNPEKSIY</sequence>
<gene>
    <name evidence="2" type="ORF">MRATA1EN1_LOCUS1331</name>
</gene>
<organism evidence="2 3">
    <name type="scientific">Rangifer tarandus platyrhynchus</name>
    <name type="common">Svalbard reindeer</name>
    <dbReference type="NCBI Taxonomy" id="3082113"/>
    <lineage>
        <taxon>Eukaryota</taxon>
        <taxon>Metazoa</taxon>
        <taxon>Chordata</taxon>
        <taxon>Craniata</taxon>
        <taxon>Vertebrata</taxon>
        <taxon>Euteleostomi</taxon>
        <taxon>Mammalia</taxon>
        <taxon>Eutheria</taxon>
        <taxon>Laurasiatheria</taxon>
        <taxon>Artiodactyla</taxon>
        <taxon>Ruminantia</taxon>
        <taxon>Pecora</taxon>
        <taxon>Cervidae</taxon>
        <taxon>Odocoileinae</taxon>
        <taxon>Rangifer</taxon>
    </lineage>
</organism>
<evidence type="ECO:0000313" key="3">
    <source>
        <dbReference type="Proteomes" id="UP001176941"/>
    </source>
</evidence>
<feature type="region of interest" description="Disordered" evidence="1">
    <location>
        <begin position="40"/>
        <end position="109"/>
    </location>
</feature>
<dbReference type="EMBL" id="OX459937">
    <property type="protein sequence ID" value="CAI9152369.1"/>
    <property type="molecule type" value="Genomic_DNA"/>
</dbReference>
<feature type="compositionally biased region" description="Basic and acidic residues" evidence="1">
    <location>
        <begin position="84"/>
        <end position="96"/>
    </location>
</feature>
<evidence type="ECO:0000313" key="2">
    <source>
        <dbReference type="EMBL" id="CAI9152369.1"/>
    </source>
</evidence>
<reference evidence="2" key="1">
    <citation type="submission" date="2023-04" db="EMBL/GenBank/DDBJ databases">
        <authorList>
            <consortium name="ELIXIR-Norway"/>
        </authorList>
    </citation>
    <scope>NUCLEOTIDE SEQUENCE [LARGE SCALE GENOMIC DNA]</scope>
</reference>
<keyword evidence="3" id="KW-1185">Reference proteome</keyword>
<dbReference type="Proteomes" id="UP001176941">
    <property type="component" value="Chromosome 1"/>
</dbReference>
<accession>A0ABN8XXP3</accession>
<feature type="compositionally biased region" description="Polar residues" evidence="1">
    <location>
        <begin position="97"/>
        <end position="109"/>
    </location>
</feature>
<proteinExistence type="predicted"/>
<name>A0ABN8XXP3_RANTA</name>
<protein>
    <submittedName>
        <fullName evidence="2">Uncharacterized protein</fullName>
    </submittedName>
</protein>
<evidence type="ECO:0000256" key="1">
    <source>
        <dbReference type="SAM" id="MobiDB-lite"/>
    </source>
</evidence>